<sequence>MEILETQRLRLRKLTPLVMEQVFTTMDDNSIIDFLGLADFESLEKEKEKYQKGLQTYNRSFINFQLINKENGKVIGGCGFHTWYPFHDRAELGYGLFYDNYKQKGLMSEAVKAVLDYGFEKMNLHRVEALTATYNTASLKILKNFNFKLEGTLREHYNVDGKMEDSVMYSLLKHEHKK</sequence>
<dbReference type="InterPro" id="IPR051908">
    <property type="entry name" value="Ribosomal_N-acetyltransferase"/>
</dbReference>
<evidence type="ECO:0000313" key="2">
    <source>
        <dbReference type="EMBL" id="QEE50355.1"/>
    </source>
</evidence>
<feature type="domain" description="N-acetyltransferase" evidence="1">
    <location>
        <begin position="9"/>
        <end position="173"/>
    </location>
</feature>
<proteinExistence type="predicted"/>
<keyword evidence="3" id="KW-1185">Reference proteome</keyword>
<gene>
    <name evidence="2" type="ORF">FUA48_12430</name>
</gene>
<organism evidence="2 3">
    <name type="scientific">Flavobacterium alkalisoli</name>
    <dbReference type="NCBI Taxonomy" id="2602769"/>
    <lineage>
        <taxon>Bacteria</taxon>
        <taxon>Pseudomonadati</taxon>
        <taxon>Bacteroidota</taxon>
        <taxon>Flavobacteriia</taxon>
        <taxon>Flavobacteriales</taxon>
        <taxon>Flavobacteriaceae</taxon>
        <taxon>Flavobacterium</taxon>
    </lineage>
</organism>
<dbReference type="AlphaFoldDB" id="A0A5B9FTS4"/>
<dbReference type="GO" id="GO:0005737">
    <property type="term" value="C:cytoplasm"/>
    <property type="evidence" value="ECO:0007669"/>
    <property type="project" value="TreeGrafter"/>
</dbReference>
<evidence type="ECO:0000313" key="3">
    <source>
        <dbReference type="Proteomes" id="UP000321222"/>
    </source>
</evidence>
<dbReference type="Gene3D" id="3.40.630.30">
    <property type="match status" value="1"/>
</dbReference>
<dbReference type="Proteomes" id="UP000321222">
    <property type="component" value="Chromosome"/>
</dbReference>
<dbReference type="InterPro" id="IPR000182">
    <property type="entry name" value="GNAT_dom"/>
</dbReference>
<dbReference type="GO" id="GO:0008999">
    <property type="term" value="F:protein-N-terminal-alanine acetyltransferase activity"/>
    <property type="evidence" value="ECO:0007669"/>
    <property type="project" value="TreeGrafter"/>
</dbReference>
<dbReference type="PANTHER" id="PTHR43441">
    <property type="entry name" value="RIBOSOMAL-PROTEIN-SERINE ACETYLTRANSFERASE"/>
    <property type="match status" value="1"/>
</dbReference>
<dbReference type="SUPFAM" id="SSF55729">
    <property type="entry name" value="Acyl-CoA N-acyltransferases (Nat)"/>
    <property type="match status" value="1"/>
</dbReference>
<reference evidence="2 3" key="1">
    <citation type="submission" date="2019-08" db="EMBL/GenBank/DDBJ databases">
        <title>Flavobacterium alkalisoli sp. nov., isolated from rhizosphere soil of Suaeda salsa.</title>
        <authorList>
            <person name="Sun J.-Q."/>
            <person name="Xu L."/>
        </authorList>
    </citation>
    <scope>NUCLEOTIDE SEQUENCE [LARGE SCALE GENOMIC DNA]</scope>
    <source>
        <strain evidence="2 3">XS-5</strain>
    </source>
</reference>
<keyword evidence="2" id="KW-0808">Transferase</keyword>
<name>A0A5B9FTS4_9FLAO</name>
<evidence type="ECO:0000259" key="1">
    <source>
        <dbReference type="PROSITE" id="PS51186"/>
    </source>
</evidence>
<dbReference type="InterPro" id="IPR016181">
    <property type="entry name" value="Acyl_CoA_acyltransferase"/>
</dbReference>
<accession>A0A5B9FTS4</accession>
<dbReference type="EMBL" id="CP042831">
    <property type="protein sequence ID" value="QEE50355.1"/>
    <property type="molecule type" value="Genomic_DNA"/>
</dbReference>
<dbReference type="PANTHER" id="PTHR43441:SF11">
    <property type="entry name" value="RIBOSOMAL-PROTEIN-SERINE ACETYLTRANSFERASE"/>
    <property type="match status" value="1"/>
</dbReference>
<dbReference type="RefSeq" id="WP_147583826.1">
    <property type="nucleotide sequence ID" value="NZ_CP042831.1"/>
</dbReference>
<dbReference type="OrthoDB" id="9811523at2"/>
<dbReference type="GO" id="GO:1990189">
    <property type="term" value="F:protein N-terminal-serine acetyltransferase activity"/>
    <property type="evidence" value="ECO:0007669"/>
    <property type="project" value="TreeGrafter"/>
</dbReference>
<dbReference type="Pfam" id="PF13302">
    <property type="entry name" value="Acetyltransf_3"/>
    <property type="match status" value="1"/>
</dbReference>
<dbReference type="PROSITE" id="PS51186">
    <property type="entry name" value="GNAT"/>
    <property type="match status" value="1"/>
</dbReference>
<dbReference type="KEGG" id="fak:FUA48_12430"/>
<protein>
    <submittedName>
        <fullName evidence="2">GNAT family N-acetyltransferase</fullName>
    </submittedName>
</protein>